<gene>
    <name evidence="2" type="ORF">CARUB_v10028117mg</name>
</gene>
<dbReference type="InterPro" id="IPR013101">
    <property type="entry name" value="LRR_PRU1-like"/>
</dbReference>
<feature type="domain" description="F-box" evidence="1">
    <location>
        <begin position="10"/>
        <end position="58"/>
    </location>
</feature>
<dbReference type="InterPro" id="IPR050232">
    <property type="entry name" value="FBL13/AtMIF1-like"/>
</dbReference>
<dbReference type="Gene3D" id="1.20.1280.50">
    <property type="match status" value="1"/>
</dbReference>
<dbReference type="Pfam" id="PF07723">
    <property type="entry name" value="LRR_2"/>
    <property type="match status" value="2"/>
</dbReference>
<dbReference type="InterPro" id="IPR001810">
    <property type="entry name" value="F-box_dom"/>
</dbReference>
<sequence length="442" mass="51025">MSKKVCSISESSINELPEDLILTILSFLPTKHVVVTSLLSKKWKSLWTKVPRLEYNAMDHKDYTSFELFMDKSLLSHQSHVLESVSFKNYWVNIGQWIDTVFRHHHCHLRELEIDASGAYTPLPHELFTCKTLVVLKLKGELIRVADLTTVSLPSLKTLHIEHMSALFKYESLQMLLSNCNYLTDLKITVTSFTIYVFEFDVSWCKTLVALKLKGLTDVISISSPSSRFGLPFLNTLHVTRMKSLSNDSFCRLLSHCPLLSDLTLDEKTSHVMVDLDIAMPCLQRLSIYIPKVSTVSCSSLEHYIRNIVTMAPSLRYFSIQVELSYIYSPFYMRVRLEDPSKLEYTSIFQRIVQVEMRICCERSQKLLVDLLHCSTKLVSLKLENVYKLSPIYTWTCVPECLLSSLEALEWRGYTGRDMDRGYMSYLLKHALCLKTVHENLL</sequence>
<dbReference type="InterPro" id="IPR036047">
    <property type="entry name" value="F-box-like_dom_sf"/>
</dbReference>
<dbReference type="AlphaFoldDB" id="R0GR30"/>
<name>R0GR30_9BRAS</name>
<dbReference type="SUPFAM" id="SSF52047">
    <property type="entry name" value="RNI-like"/>
    <property type="match status" value="1"/>
</dbReference>
<dbReference type="InterPro" id="IPR053781">
    <property type="entry name" value="F-box_AtFBL13-like"/>
</dbReference>
<evidence type="ECO:0000313" key="2">
    <source>
        <dbReference type="EMBL" id="EOA14810.1"/>
    </source>
</evidence>
<reference evidence="3" key="1">
    <citation type="journal article" date="2013" name="Nat. Genet.">
        <title>The Capsella rubella genome and the genomic consequences of rapid mating system evolution.</title>
        <authorList>
            <person name="Slotte T."/>
            <person name="Hazzouri K.M."/>
            <person name="Agren J.A."/>
            <person name="Koenig D."/>
            <person name="Maumus F."/>
            <person name="Guo Y.L."/>
            <person name="Steige K."/>
            <person name="Platts A.E."/>
            <person name="Escobar J.S."/>
            <person name="Newman L.K."/>
            <person name="Wang W."/>
            <person name="Mandakova T."/>
            <person name="Vello E."/>
            <person name="Smith L.M."/>
            <person name="Henz S.R."/>
            <person name="Steffen J."/>
            <person name="Takuno S."/>
            <person name="Brandvain Y."/>
            <person name="Coop G."/>
            <person name="Andolfatto P."/>
            <person name="Hu T.T."/>
            <person name="Blanchette M."/>
            <person name="Clark R.M."/>
            <person name="Quesneville H."/>
            <person name="Nordborg M."/>
            <person name="Gaut B.S."/>
            <person name="Lysak M.A."/>
            <person name="Jenkins J."/>
            <person name="Grimwood J."/>
            <person name="Chapman J."/>
            <person name="Prochnik S."/>
            <person name="Shu S."/>
            <person name="Rokhsar D."/>
            <person name="Schmutz J."/>
            <person name="Weigel D."/>
            <person name="Wright S.I."/>
        </authorList>
    </citation>
    <scope>NUCLEOTIDE SEQUENCE [LARGE SCALE GENOMIC DNA]</scope>
    <source>
        <strain evidence="3">cv. Monte Gargano</strain>
    </source>
</reference>
<dbReference type="Proteomes" id="UP000029121">
    <property type="component" value="Unassembled WGS sequence"/>
</dbReference>
<accession>R0GR30</accession>
<dbReference type="SMART" id="SM00256">
    <property type="entry name" value="FBOX"/>
    <property type="match status" value="1"/>
</dbReference>
<dbReference type="PANTHER" id="PTHR31900:SF34">
    <property type="entry name" value="EMB|CAB62440.1-RELATED"/>
    <property type="match status" value="1"/>
</dbReference>
<protein>
    <recommendedName>
        <fullName evidence="1">F-box domain-containing protein</fullName>
    </recommendedName>
</protein>
<dbReference type="Pfam" id="PF00646">
    <property type="entry name" value="F-box"/>
    <property type="match status" value="1"/>
</dbReference>
<evidence type="ECO:0000313" key="3">
    <source>
        <dbReference type="Proteomes" id="UP000029121"/>
    </source>
</evidence>
<dbReference type="Gene3D" id="3.80.10.10">
    <property type="entry name" value="Ribonuclease Inhibitor"/>
    <property type="match status" value="1"/>
</dbReference>
<dbReference type="Pfam" id="PF08387">
    <property type="entry name" value="FBD"/>
    <property type="match status" value="1"/>
</dbReference>
<dbReference type="EMBL" id="KB870812">
    <property type="protein sequence ID" value="EOA14810.1"/>
    <property type="molecule type" value="Genomic_DNA"/>
</dbReference>
<dbReference type="CDD" id="cd22160">
    <property type="entry name" value="F-box_AtFBL13-like"/>
    <property type="match status" value="1"/>
</dbReference>
<proteinExistence type="predicted"/>
<keyword evidence="3" id="KW-1185">Reference proteome</keyword>
<organism evidence="2 3">
    <name type="scientific">Capsella rubella</name>
    <dbReference type="NCBI Taxonomy" id="81985"/>
    <lineage>
        <taxon>Eukaryota</taxon>
        <taxon>Viridiplantae</taxon>
        <taxon>Streptophyta</taxon>
        <taxon>Embryophyta</taxon>
        <taxon>Tracheophyta</taxon>
        <taxon>Spermatophyta</taxon>
        <taxon>Magnoliopsida</taxon>
        <taxon>eudicotyledons</taxon>
        <taxon>Gunneridae</taxon>
        <taxon>Pentapetalae</taxon>
        <taxon>rosids</taxon>
        <taxon>malvids</taxon>
        <taxon>Brassicales</taxon>
        <taxon>Brassicaceae</taxon>
        <taxon>Camelineae</taxon>
        <taxon>Capsella</taxon>
    </lineage>
</organism>
<dbReference type="InterPro" id="IPR032675">
    <property type="entry name" value="LRR_dom_sf"/>
</dbReference>
<dbReference type="InterPro" id="IPR006566">
    <property type="entry name" value="FBD"/>
</dbReference>
<dbReference type="SUPFAM" id="SSF81383">
    <property type="entry name" value="F-box domain"/>
    <property type="match status" value="1"/>
</dbReference>
<evidence type="ECO:0000259" key="1">
    <source>
        <dbReference type="PROSITE" id="PS50181"/>
    </source>
</evidence>
<dbReference type="PANTHER" id="PTHR31900">
    <property type="entry name" value="F-BOX/RNI SUPERFAMILY PROTEIN-RELATED"/>
    <property type="match status" value="1"/>
</dbReference>
<dbReference type="PROSITE" id="PS50181">
    <property type="entry name" value="FBOX"/>
    <property type="match status" value="1"/>
</dbReference>